<dbReference type="InterPro" id="IPR011992">
    <property type="entry name" value="EF-hand-dom_pair"/>
</dbReference>
<dbReference type="Pfam" id="PF12861">
    <property type="entry name" value="zf-ANAPC11"/>
    <property type="match status" value="1"/>
</dbReference>
<accession>A0ABQ7JCD6</accession>
<dbReference type="InterPro" id="IPR013083">
    <property type="entry name" value="Znf_RING/FYVE/PHD"/>
</dbReference>
<evidence type="ECO:0000256" key="8">
    <source>
        <dbReference type="PROSITE-ProRule" id="PRU00175"/>
    </source>
</evidence>
<dbReference type="PROSITE" id="PS00018">
    <property type="entry name" value="EF_HAND_1"/>
    <property type="match status" value="2"/>
</dbReference>
<evidence type="ECO:0000259" key="9">
    <source>
        <dbReference type="PROSITE" id="PS50089"/>
    </source>
</evidence>
<dbReference type="InterPro" id="IPR018247">
    <property type="entry name" value="EF_Hand_1_Ca_BS"/>
</dbReference>
<dbReference type="SUPFAM" id="SSF47473">
    <property type="entry name" value="EF-hand"/>
    <property type="match status" value="1"/>
</dbReference>
<keyword evidence="2" id="KW-0132">Cell division</keyword>
<feature type="domain" description="RING-type" evidence="9">
    <location>
        <begin position="127"/>
        <end position="189"/>
    </location>
</feature>
<gene>
    <name evidence="10" type="ORF">IE077_001775</name>
</gene>
<evidence type="ECO:0000256" key="5">
    <source>
        <dbReference type="ARBA" id="ARBA00022776"/>
    </source>
</evidence>
<dbReference type="InterPro" id="IPR024991">
    <property type="entry name" value="RING-H2_APC11"/>
</dbReference>
<keyword evidence="7" id="KW-0106">Calcium</keyword>
<evidence type="ECO:0000256" key="1">
    <source>
        <dbReference type="ARBA" id="ARBA00013928"/>
    </source>
</evidence>
<evidence type="ECO:0000256" key="2">
    <source>
        <dbReference type="ARBA" id="ARBA00022618"/>
    </source>
</evidence>
<dbReference type="Gene3D" id="3.30.40.10">
    <property type="entry name" value="Zinc/RING finger domain, C3HC4 (zinc finger)"/>
    <property type="match status" value="1"/>
</dbReference>
<proteinExistence type="predicted"/>
<evidence type="ECO:0000256" key="3">
    <source>
        <dbReference type="ARBA" id="ARBA00022723"/>
    </source>
</evidence>
<keyword evidence="5" id="KW-0498">Mitosis</keyword>
<dbReference type="EMBL" id="JADAQX010000151">
    <property type="protein sequence ID" value="KAF8821636.1"/>
    <property type="molecule type" value="Genomic_DNA"/>
</dbReference>
<keyword evidence="4 8" id="KW-0863">Zinc-finger</keyword>
<dbReference type="InterPro" id="IPR001841">
    <property type="entry name" value="Znf_RING"/>
</dbReference>
<evidence type="ECO:0000256" key="7">
    <source>
        <dbReference type="ARBA" id="ARBA00022837"/>
    </source>
</evidence>
<evidence type="ECO:0000313" key="10">
    <source>
        <dbReference type="EMBL" id="KAF8821636.1"/>
    </source>
</evidence>
<evidence type="ECO:0000256" key="6">
    <source>
        <dbReference type="ARBA" id="ARBA00022833"/>
    </source>
</evidence>
<organism evidence="10 11">
    <name type="scientific">Cardiosporidium cionae</name>
    <dbReference type="NCBI Taxonomy" id="476202"/>
    <lineage>
        <taxon>Eukaryota</taxon>
        <taxon>Sar</taxon>
        <taxon>Alveolata</taxon>
        <taxon>Apicomplexa</taxon>
        <taxon>Aconoidasida</taxon>
        <taxon>Nephromycida</taxon>
        <taxon>Cardiosporidium</taxon>
    </lineage>
</organism>
<comment type="caution">
    <text evidence="10">The sequence shown here is derived from an EMBL/GenBank/DDBJ whole genome shotgun (WGS) entry which is preliminary data.</text>
</comment>
<keyword evidence="3" id="KW-0479">Metal-binding</keyword>
<keyword evidence="6" id="KW-0862">Zinc</keyword>
<name>A0ABQ7JCD6_9APIC</name>
<evidence type="ECO:0000313" key="11">
    <source>
        <dbReference type="Proteomes" id="UP000823046"/>
    </source>
</evidence>
<protein>
    <recommendedName>
        <fullName evidence="1">Anaphase-promoting complex subunit 11</fullName>
    </recommendedName>
</protein>
<keyword evidence="5" id="KW-0131">Cell cycle</keyword>
<dbReference type="Gene3D" id="1.10.238.10">
    <property type="entry name" value="EF-hand"/>
    <property type="match status" value="2"/>
</dbReference>
<keyword evidence="11" id="KW-1185">Reference proteome</keyword>
<sequence length="375" mass="42621">MFWCCGTTSLERNADRHSGSNGREVNSQRSSSNEHLIQCLASLVCIYRPDSLSVESTVGSGVTNIIRPGATHLVNHDSNTFTLDGPTINMNDRELEDAKITFTVSTMFPKDDKFPVLNRTSAKLTECSVCFDDLCKVSEYVDLDSVKFFGSICALFNEGKRACRHFFHTECVARWSSTLSSGKTCPLCRCPFLKYEAFPNIHSSPDLFFDFIDFDGNGSLSRIEIFEVLRCILPFGERQLEKIIVVEWKDWNENKDAGVSRDEFFHPEKGLLSFLTKHCTPRVNNSIIPSIFKEPLKWFQYWDDDGNRALSPQEVLRAIVKSFNISTDHDALQRIKEIITSLWTDFESDMDGMITYEEFCSPDGLRDTIVANLSI</sequence>
<dbReference type="PROSITE" id="PS50089">
    <property type="entry name" value="ZF_RING_2"/>
    <property type="match status" value="1"/>
</dbReference>
<dbReference type="Proteomes" id="UP000823046">
    <property type="component" value="Unassembled WGS sequence"/>
</dbReference>
<dbReference type="SUPFAM" id="SSF57850">
    <property type="entry name" value="RING/U-box"/>
    <property type="match status" value="1"/>
</dbReference>
<dbReference type="PANTHER" id="PTHR45969">
    <property type="entry name" value="RING ZINC FINGER PROTEIN-RELATED"/>
    <property type="match status" value="1"/>
</dbReference>
<dbReference type="PANTHER" id="PTHR45969:SF69">
    <property type="entry name" value="FINGER DOMAIN PROTEIN, PUTATIVE (AFU_ORTHOLOGUE AFUA_3G12190)-RELATED"/>
    <property type="match status" value="1"/>
</dbReference>
<reference evidence="10 11" key="1">
    <citation type="journal article" date="2020" name="bioRxiv">
        <title>Metabolic contributions of an alphaproteobacterial endosymbiont in the apicomplexan Cardiosporidium cionae.</title>
        <authorList>
            <person name="Hunter E.S."/>
            <person name="Paight C.J."/>
            <person name="Lane C.E."/>
        </authorList>
    </citation>
    <scope>NUCLEOTIDE SEQUENCE [LARGE SCALE GENOMIC DNA]</scope>
    <source>
        <strain evidence="10">ESH_2018</strain>
    </source>
</reference>
<evidence type="ECO:0000256" key="4">
    <source>
        <dbReference type="ARBA" id="ARBA00022771"/>
    </source>
</evidence>